<organism evidence="1">
    <name type="scientific">uncultured Thermomicrobiales bacterium</name>
    <dbReference type="NCBI Taxonomy" id="1645740"/>
    <lineage>
        <taxon>Bacteria</taxon>
        <taxon>Pseudomonadati</taxon>
        <taxon>Thermomicrobiota</taxon>
        <taxon>Thermomicrobia</taxon>
        <taxon>Thermomicrobiales</taxon>
        <taxon>environmental samples</taxon>
    </lineage>
</organism>
<reference evidence="1" key="1">
    <citation type="submission" date="2020-02" db="EMBL/GenBank/DDBJ databases">
        <authorList>
            <person name="Meier V. D."/>
        </authorList>
    </citation>
    <scope>NUCLEOTIDE SEQUENCE</scope>
    <source>
        <strain evidence="1">AVDCRST_MAG87</strain>
    </source>
</reference>
<evidence type="ECO:0000313" key="1">
    <source>
        <dbReference type="EMBL" id="CAA9562877.1"/>
    </source>
</evidence>
<dbReference type="AlphaFoldDB" id="A0A6J4UZE6"/>
<gene>
    <name evidence="1" type="ORF">AVDCRST_MAG87-1716</name>
</gene>
<name>A0A6J4UZE6_9BACT</name>
<dbReference type="EMBL" id="CADCWJ010000385">
    <property type="protein sequence ID" value="CAA9562877.1"/>
    <property type="molecule type" value="Genomic_DNA"/>
</dbReference>
<protein>
    <submittedName>
        <fullName evidence="1">Uncharacterized protein</fullName>
    </submittedName>
</protein>
<sequence length="42" mass="4307">MHPELETRTAGRLVVTGTPDPAAALGPQSGRPLVVSVAAVQR</sequence>
<proteinExistence type="predicted"/>
<accession>A0A6J4UZE6</accession>